<evidence type="ECO:0000313" key="2">
    <source>
        <dbReference type="RefSeq" id="XP_075107614.1"/>
    </source>
</evidence>
<accession>A0AC58UEE6</accession>
<name>A0AC58UEE6_TOBAC</name>
<keyword evidence="1" id="KW-1185">Reference proteome</keyword>
<dbReference type="RefSeq" id="XP_075107614.1">
    <property type="nucleotide sequence ID" value="XM_075251513.1"/>
</dbReference>
<organism evidence="1 2">
    <name type="scientific">Nicotiana tabacum</name>
    <name type="common">Common tobacco</name>
    <dbReference type="NCBI Taxonomy" id="4097"/>
    <lineage>
        <taxon>Eukaryota</taxon>
        <taxon>Viridiplantae</taxon>
        <taxon>Streptophyta</taxon>
        <taxon>Embryophyta</taxon>
        <taxon>Tracheophyta</taxon>
        <taxon>Spermatophyta</taxon>
        <taxon>Magnoliopsida</taxon>
        <taxon>eudicotyledons</taxon>
        <taxon>Gunneridae</taxon>
        <taxon>Pentapetalae</taxon>
        <taxon>asterids</taxon>
        <taxon>lamiids</taxon>
        <taxon>Solanales</taxon>
        <taxon>Solanaceae</taxon>
        <taxon>Nicotianoideae</taxon>
        <taxon>Nicotianeae</taxon>
        <taxon>Nicotiana</taxon>
    </lineage>
</organism>
<reference evidence="2" key="2">
    <citation type="submission" date="2025-08" db="UniProtKB">
        <authorList>
            <consortium name="RefSeq"/>
        </authorList>
    </citation>
    <scope>IDENTIFICATION</scope>
    <source>
        <tissue evidence="2">Leaf</tissue>
    </source>
</reference>
<gene>
    <name evidence="2" type="primary">LOC107818446</name>
</gene>
<reference evidence="1" key="1">
    <citation type="journal article" date="2014" name="Nat. Commun.">
        <title>The tobacco genome sequence and its comparison with those of tomato and potato.</title>
        <authorList>
            <person name="Sierro N."/>
            <person name="Battey J.N."/>
            <person name="Ouadi S."/>
            <person name="Bakaher N."/>
            <person name="Bovet L."/>
            <person name="Willig A."/>
            <person name="Goepfert S."/>
            <person name="Peitsch M.C."/>
            <person name="Ivanov N.V."/>
        </authorList>
    </citation>
    <scope>NUCLEOTIDE SEQUENCE [LARGE SCALE GENOMIC DNA]</scope>
</reference>
<protein>
    <submittedName>
        <fullName evidence="2">Sister chromatid cohesion protein PDS5 homolog D-like isoform X2</fullName>
    </submittedName>
</protein>
<evidence type="ECO:0000313" key="1">
    <source>
        <dbReference type="Proteomes" id="UP000790787"/>
    </source>
</evidence>
<dbReference type="Proteomes" id="UP000790787">
    <property type="component" value="Chromosome 4"/>
</dbReference>
<proteinExistence type="predicted"/>
<sequence>MGALSRASLSEEERNKRLVEVGNELLQQLPSSKEELLEKLDNLEHLLSTVEQVPPASVRDAFQPAREALAADGLLRHPDIDVKVSVASCISEIMRITAPDQPYDDRIIQEFFELSVLAFGKLSCIDGCGYSKAVSIIEVLAKYRTCILMLDLELDALVVQMFQHFLNSIRPDHPDHVFMDIEEIMSMMIKESDEISMELLNILISSNVSPRSYMLGERVLQISSVKLCPYLPEVSISTDDYSEVVELIWKEATKSKTTNGTKSLPSSRPGEIDQFVDGASKSRVENGPEERYHKAACFDDAWPSTEETSKCLPDADSKVISADDTVVLFERSAEDFFKTPVNNDSKELTRGAGYDSKVGPSVPGTSKSPTNDDSSELAPHGAPEKVTPFLDQPSDLLGKYDPEHKEDDVVPEMDTSLKGSQCGDATKQQKNTDSRTNSRPENLGFIHAAEKDLDSEATQASRKRGWKPNFLKKPEEGYDHVWLSGERRSKACIRWKDYAKDTKKRSRCSPKCAISDELYLSSGVEKNLKMTIKRRQKEQNDIIEEFVVLEALEKKHEKGDKKNLPASYRDRRRRSSVKESGIEALASLSITSKSNFANTSKGQRKKENSSSQEEALGSLSITKESNFSKTSKEQHKRKNSPSQEETLDSVSITKKRTLPKASKEQRKRKNLPSQEEDSADKVVREHGEELIGCRIRVWWPLDQRFYEGHIALFDRSEKKHMVIYDDGEEETLDLTSERWELVVEDNASDPRREIVSGPSDSFDMRLGCIIDSYRHLRKKKKGKATDDLTPRPTKTMQRDLTQKGMHQIKRIKVEVSESEIEGNPMSLTTPRKVSPGSPIEDGDECCELVDVHGYKVKVSSAPTLAAIFSKYGDITANCQYKSPTVKASLLEVVSDVVRRLKTSDIDTNFSAIQDMKSVVSDAADAKLDVSWLQQYLEEISEEEDVKKKSSNLMELRVTTMLATKAAKKDLVERNGEVLAAEKRLKKAERRLQEAQSRAGEAERFVKVFEILGEKVQQDIEQCKDALYWQSRSNDLL</sequence>